<keyword evidence="1" id="KW-0812">Transmembrane</keyword>
<name>A0AAD6VTE1_9AGAR</name>
<dbReference type="InterPro" id="IPR013248">
    <property type="entry name" value="Psh3/Shr3"/>
</dbReference>
<evidence type="ECO:0000313" key="2">
    <source>
        <dbReference type="EMBL" id="KAJ7219195.1"/>
    </source>
</evidence>
<dbReference type="AlphaFoldDB" id="A0AAD6VTE1"/>
<protein>
    <submittedName>
        <fullName evidence="2">Shr3 amino acid permease chaperone</fullName>
    </submittedName>
</protein>
<feature type="transmembrane region" description="Helical" evidence="1">
    <location>
        <begin position="7"/>
        <end position="25"/>
    </location>
</feature>
<reference evidence="2" key="1">
    <citation type="submission" date="2023-03" db="EMBL/GenBank/DDBJ databases">
        <title>Massive genome expansion in bonnet fungi (Mycena s.s.) driven by repeated elements and novel gene families across ecological guilds.</title>
        <authorList>
            <consortium name="Lawrence Berkeley National Laboratory"/>
            <person name="Harder C.B."/>
            <person name="Miyauchi S."/>
            <person name="Viragh M."/>
            <person name="Kuo A."/>
            <person name="Thoen E."/>
            <person name="Andreopoulos B."/>
            <person name="Lu D."/>
            <person name="Skrede I."/>
            <person name="Drula E."/>
            <person name="Henrissat B."/>
            <person name="Morin E."/>
            <person name="Kohler A."/>
            <person name="Barry K."/>
            <person name="LaButti K."/>
            <person name="Morin E."/>
            <person name="Salamov A."/>
            <person name="Lipzen A."/>
            <person name="Mereny Z."/>
            <person name="Hegedus B."/>
            <person name="Baldrian P."/>
            <person name="Stursova M."/>
            <person name="Weitz H."/>
            <person name="Taylor A."/>
            <person name="Grigoriev I.V."/>
            <person name="Nagy L.G."/>
            <person name="Martin F."/>
            <person name="Kauserud H."/>
        </authorList>
    </citation>
    <scope>NUCLEOTIDE SEQUENCE</scope>
    <source>
        <strain evidence="2">9144</strain>
    </source>
</reference>
<keyword evidence="1" id="KW-0472">Membrane</keyword>
<dbReference type="Pfam" id="PF08229">
    <property type="entry name" value="SHR3_chaperone"/>
    <property type="match status" value="1"/>
</dbReference>
<dbReference type="PANTHER" id="PTHR28228:SF1">
    <property type="entry name" value="SECRETORY COMPONENT PROTEIN SHR3"/>
    <property type="match status" value="1"/>
</dbReference>
<evidence type="ECO:0000256" key="1">
    <source>
        <dbReference type="SAM" id="Phobius"/>
    </source>
</evidence>
<dbReference type="GO" id="GO:0051082">
    <property type="term" value="F:unfolded protein binding"/>
    <property type="evidence" value="ECO:0007669"/>
    <property type="project" value="TreeGrafter"/>
</dbReference>
<feature type="transmembrane region" description="Helical" evidence="1">
    <location>
        <begin position="89"/>
        <end position="111"/>
    </location>
</feature>
<gene>
    <name evidence="2" type="ORF">GGX14DRAFT_590614</name>
</gene>
<dbReference type="GO" id="GO:0006888">
    <property type="term" value="P:endoplasmic reticulum to Golgi vesicle-mediated transport"/>
    <property type="evidence" value="ECO:0007669"/>
    <property type="project" value="TreeGrafter"/>
</dbReference>
<accession>A0AAD6VTE1</accession>
<evidence type="ECO:0000313" key="3">
    <source>
        <dbReference type="Proteomes" id="UP001219525"/>
    </source>
</evidence>
<dbReference type="GO" id="GO:0005789">
    <property type="term" value="C:endoplasmic reticulum membrane"/>
    <property type="evidence" value="ECO:0007669"/>
    <property type="project" value="TreeGrafter"/>
</dbReference>
<keyword evidence="3" id="KW-1185">Reference proteome</keyword>
<dbReference type="EMBL" id="JARJCW010000011">
    <property type="protein sequence ID" value="KAJ7219195.1"/>
    <property type="molecule type" value="Genomic_DNA"/>
</dbReference>
<organism evidence="2 3">
    <name type="scientific">Mycena pura</name>
    <dbReference type="NCBI Taxonomy" id="153505"/>
    <lineage>
        <taxon>Eukaryota</taxon>
        <taxon>Fungi</taxon>
        <taxon>Dikarya</taxon>
        <taxon>Basidiomycota</taxon>
        <taxon>Agaricomycotina</taxon>
        <taxon>Agaricomycetes</taxon>
        <taxon>Agaricomycetidae</taxon>
        <taxon>Agaricales</taxon>
        <taxon>Marasmiineae</taxon>
        <taxon>Mycenaceae</taxon>
        <taxon>Mycena</taxon>
    </lineage>
</organism>
<feature type="transmembrane region" description="Helical" evidence="1">
    <location>
        <begin position="131"/>
        <end position="153"/>
    </location>
</feature>
<keyword evidence="1" id="KW-1133">Transmembrane helix</keyword>
<proteinExistence type="predicted"/>
<sequence length="195" mass="21364">MGLRSTVVFCVTSFLLGSLFTHWIADSLTLWKSPVTDEHLWTAALYYSSLAKATPLILYFLAAVVAIGAVTILWSFGDGQAGNLMFDGGSIFLFGTTVVLYFYSVIPIILAKFSTLPQHQLRDPFPGSLRSATLDLASNHLMCSVALTGVLILQAGRFWVERSSIDDIATETELRREAALLKGKQSRARTPEITS</sequence>
<dbReference type="PANTHER" id="PTHR28228">
    <property type="entry name" value="SECRETORY COMPONENT PROTEIN SHR3"/>
    <property type="match status" value="1"/>
</dbReference>
<dbReference type="Proteomes" id="UP001219525">
    <property type="component" value="Unassembled WGS sequence"/>
</dbReference>
<feature type="transmembrane region" description="Helical" evidence="1">
    <location>
        <begin position="56"/>
        <end position="77"/>
    </location>
</feature>
<comment type="caution">
    <text evidence="2">The sequence shown here is derived from an EMBL/GenBank/DDBJ whole genome shotgun (WGS) entry which is preliminary data.</text>
</comment>
<dbReference type="SMART" id="SM00786">
    <property type="entry name" value="SHR3_chaperone"/>
    <property type="match status" value="1"/>
</dbReference>